<keyword evidence="4" id="KW-0812">Transmembrane</keyword>
<comment type="similarity">
    <text evidence="2">Belongs to the CPA3 antiporters (TC 2.A.63) subunit C family.</text>
</comment>
<name>A0A6P2BPG4_9ACTN</name>
<organism evidence="7 8">
    <name type="scientific">Trebonia kvetii</name>
    <dbReference type="NCBI Taxonomy" id="2480626"/>
    <lineage>
        <taxon>Bacteria</taxon>
        <taxon>Bacillati</taxon>
        <taxon>Actinomycetota</taxon>
        <taxon>Actinomycetes</taxon>
        <taxon>Streptosporangiales</taxon>
        <taxon>Treboniaceae</taxon>
        <taxon>Trebonia</taxon>
    </lineage>
</organism>
<dbReference type="Pfam" id="PF00420">
    <property type="entry name" value="Oxidored_q2"/>
    <property type="match status" value="1"/>
</dbReference>
<evidence type="ECO:0000313" key="8">
    <source>
        <dbReference type="Proteomes" id="UP000460272"/>
    </source>
</evidence>
<dbReference type="EMBL" id="RPFW01000008">
    <property type="protein sequence ID" value="TVZ00738.1"/>
    <property type="molecule type" value="Genomic_DNA"/>
</dbReference>
<evidence type="ECO:0000256" key="2">
    <source>
        <dbReference type="ARBA" id="ARBA00010388"/>
    </source>
</evidence>
<dbReference type="Proteomes" id="UP000460272">
    <property type="component" value="Unassembled WGS sequence"/>
</dbReference>
<dbReference type="AlphaFoldDB" id="A0A6P2BPG4"/>
<sequence>MSALAYGVVAWLFLVGVYGVVTSRNLIHLVVCLSVAQSATDILLLEIGYRGGGHAPVFVSLPAHPGPAVDAVMQALALTDVVVGAAVTGLLLALAVQVHKRAGTLDPDALRATRD</sequence>
<accession>A0A6P2BPG4</accession>
<reference evidence="7 8" key="1">
    <citation type="submission" date="2018-11" db="EMBL/GenBank/DDBJ databases">
        <title>Trebonia kvetii gen.nov., sp.nov., a novel acidophilic actinobacterium, and proposal of the new actinobacterial family Treboniaceae fam. nov.</title>
        <authorList>
            <person name="Rapoport D."/>
            <person name="Sagova-Mareckova M."/>
            <person name="Sedlacek I."/>
            <person name="Provaznik J."/>
            <person name="Kralova S."/>
            <person name="Pavlinic D."/>
            <person name="Benes V."/>
            <person name="Kopecky J."/>
        </authorList>
    </citation>
    <scope>NUCLEOTIDE SEQUENCE [LARGE SCALE GENOMIC DNA]</scope>
    <source>
        <strain evidence="7 8">15Tr583</strain>
    </source>
</reference>
<dbReference type="InterPro" id="IPR050601">
    <property type="entry name" value="CPA3_antiporter_subunitC"/>
</dbReference>
<protein>
    <submittedName>
        <fullName evidence="7">Dehydrogenase</fullName>
    </submittedName>
</protein>
<comment type="caution">
    <text evidence="7">The sequence shown here is derived from an EMBL/GenBank/DDBJ whole genome shotgun (WGS) entry which is preliminary data.</text>
</comment>
<comment type="subcellular location">
    <subcellularLocation>
        <location evidence="1">Cell membrane</location>
        <topology evidence="1">Multi-pass membrane protein</topology>
    </subcellularLocation>
</comment>
<dbReference type="PANTHER" id="PTHR34583:SF2">
    <property type="entry name" value="ANTIPORTER SUBUNIT MNHC2-RELATED"/>
    <property type="match status" value="1"/>
</dbReference>
<gene>
    <name evidence="7" type="ORF">EAS64_35885</name>
</gene>
<evidence type="ECO:0000256" key="5">
    <source>
        <dbReference type="ARBA" id="ARBA00022989"/>
    </source>
</evidence>
<dbReference type="PANTHER" id="PTHR34583">
    <property type="entry name" value="ANTIPORTER SUBUNIT MNHC2-RELATED"/>
    <property type="match status" value="1"/>
</dbReference>
<dbReference type="Gene3D" id="1.10.287.3510">
    <property type="match status" value="1"/>
</dbReference>
<evidence type="ECO:0000256" key="6">
    <source>
        <dbReference type="ARBA" id="ARBA00023136"/>
    </source>
</evidence>
<proteinExistence type="inferred from homology"/>
<evidence type="ECO:0000313" key="7">
    <source>
        <dbReference type="EMBL" id="TVZ00738.1"/>
    </source>
</evidence>
<keyword evidence="3" id="KW-1003">Cell membrane</keyword>
<keyword evidence="5" id="KW-1133">Transmembrane helix</keyword>
<dbReference type="GO" id="GO:0005886">
    <property type="term" value="C:plasma membrane"/>
    <property type="evidence" value="ECO:0007669"/>
    <property type="project" value="UniProtKB-SubCell"/>
</dbReference>
<keyword evidence="8" id="KW-1185">Reference proteome</keyword>
<evidence type="ECO:0000256" key="1">
    <source>
        <dbReference type="ARBA" id="ARBA00004651"/>
    </source>
</evidence>
<dbReference type="InterPro" id="IPR039428">
    <property type="entry name" value="NUOK/Mnh_C1-like"/>
</dbReference>
<keyword evidence="6" id="KW-0472">Membrane</keyword>
<dbReference type="OrthoDB" id="7994045at2"/>
<evidence type="ECO:0000256" key="3">
    <source>
        <dbReference type="ARBA" id="ARBA00022475"/>
    </source>
</evidence>
<dbReference type="RefSeq" id="WP_145860437.1">
    <property type="nucleotide sequence ID" value="NZ_RPFW01000008.1"/>
</dbReference>
<evidence type="ECO:0000256" key="4">
    <source>
        <dbReference type="ARBA" id="ARBA00022692"/>
    </source>
</evidence>